<evidence type="ECO:0000313" key="5">
    <source>
        <dbReference type="Proteomes" id="UP001608902"/>
    </source>
</evidence>
<dbReference type="PANTHER" id="PTHR21456:SF1">
    <property type="entry name" value="C2 NT-TYPE DOMAIN-CONTAINING PROTEIN"/>
    <property type="match status" value="1"/>
</dbReference>
<dbReference type="InterPro" id="IPR039931">
    <property type="entry name" value="EEIG1/2-like"/>
</dbReference>
<feature type="region of interest" description="Disordered" evidence="2">
    <location>
        <begin position="165"/>
        <end position="243"/>
    </location>
</feature>
<proteinExistence type="inferred from homology"/>
<name>A0ABD6EIK2_9BILA</name>
<evidence type="ECO:0000256" key="1">
    <source>
        <dbReference type="ARBA" id="ARBA00034780"/>
    </source>
</evidence>
<dbReference type="PANTHER" id="PTHR21456">
    <property type="entry name" value="FAMILY WITH SEQUENCE SIMILARITY 102"/>
    <property type="match status" value="1"/>
</dbReference>
<dbReference type="PROSITE" id="PS51840">
    <property type="entry name" value="C2_NT"/>
    <property type="match status" value="1"/>
</dbReference>
<feature type="domain" description="C2 NT-type" evidence="3">
    <location>
        <begin position="1"/>
        <end position="145"/>
    </location>
</feature>
<comment type="caution">
    <text evidence="4">The sequence shown here is derived from an EMBL/GenBank/DDBJ whole genome shotgun (WGS) entry which is preliminary data.</text>
</comment>
<comment type="similarity">
    <text evidence="1">Belongs to the EEIG family.</text>
</comment>
<dbReference type="Pfam" id="PF10358">
    <property type="entry name" value="NT-C2"/>
    <property type="match status" value="1"/>
</dbReference>
<keyword evidence="5" id="KW-1185">Reference proteome</keyword>
<evidence type="ECO:0000313" key="4">
    <source>
        <dbReference type="EMBL" id="MFH4979566.1"/>
    </source>
</evidence>
<protein>
    <recommendedName>
        <fullName evidence="3">C2 NT-type domain-containing protein</fullName>
    </recommendedName>
</protein>
<gene>
    <name evidence="4" type="ORF">AB6A40_006275</name>
</gene>
<evidence type="ECO:0000259" key="3">
    <source>
        <dbReference type="PROSITE" id="PS51840"/>
    </source>
</evidence>
<organism evidence="4 5">
    <name type="scientific">Gnathostoma spinigerum</name>
    <dbReference type="NCBI Taxonomy" id="75299"/>
    <lineage>
        <taxon>Eukaryota</taxon>
        <taxon>Metazoa</taxon>
        <taxon>Ecdysozoa</taxon>
        <taxon>Nematoda</taxon>
        <taxon>Chromadorea</taxon>
        <taxon>Rhabditida</taxon>
        <taxon>Spirurina</taxon>
        <taxon>Gnathostomatomorpha</taxon>
        <taxon>Gnathostomatoidea</taxon>
        <taxon>Gnathostomatidae</taxon>
        <taxon>Gnathostoma</taxon>
    </lineage>
</organism>
<dbReference type="Proteomes" id="UP001608902">
    <property type="component" value="Unassembled WGS sequence"/>
</dbReference>
<sequence length="403" mass="44080">MAFLKRKRLKFNVSLTLVNLSDVPLVNAMLFAKVRLLDGGTFSGTTESVEVQNHSAQWNRPFNFSCRIASDPETGVLERCSCRVSLRKEQKGGKSYQKLGFVDLNLSEFAASGVDGIAQSYLLDGYGSHQRQDNSRLLIKVTMSHQCADPVFKVPRVESRMEEELLNPVERRAPPSNRDLSSPTDLTRFPSVQKINDSPSNESESGHSSSSEEEPHNHLDTPVITQPTPGPSTDHLIRGDAGTTPGFILPTQGSSNSLPAFDVTRRSILTSSLPQSRRLSQDRTTLGNNIDACLTATRMRATRVDAEDLIDRMLAETDIGNAAGSRGPSDHGLALFVSKNGEAVVATNSQLSTDSFEQVMIGDTSVMPTSTSFCKSFQEIRKVRSQMKPGKSRKTSFSGRKVG</sequence>
<accession>A0ABD6EIK2</accession>
<dbReference type="InterPro" id="IPR019448">
    <property type="entry name" value="NT-C2"/>
</dbReference>
<evidence type="ECO:0000256" key="2">
    <source>
        <dbReference type="SAM" id="MobiDB-lite"/>
    </source>
</evidence>
<reference evidence="4 5" key="1">
    <citation type="submission" date="2024-08" db="EMBL/GenBank/DDBJ databases">
        <title>Gnathostoma spinigerum genome.</title>
        <authorList>
            <person name="Gonzalez-Bertolin B."/>
            <person name="Monzon S."/>
            <person name="Zaballos A."/>
            <person name="Jimenez P."/>
            <person name="Dekumyoy P."/>
            <person name="Varona S."/>
            <person name="Cuesta I."/>
            <person name="Sumanam S."/>
            <person name="Adisakwattana P."/>
            <person name="Gasser R.B."/>
            <person name="Hernandez-Gonzalez A."/>
            <person name="Young N.D."/>
            <person name="Perteguer M.J."/>
        </authorList>
    </citation>
    <scope>NUCLEOTIDE SEQUENCE [LARGE SCALE GENOMIC DNA]</scope>
    <source>
        <strain evidence="4">AL3</strain>
        <tissue evidence="4">Liver</tissue>
    </source>
</reference>
<dbReference type="EMBL" id="JBGFUD010004357">
    <property type="protein sequence ID" value="MFH4979566.1"/>
    <property type="molecule type" value="Genomic_DNA"/>
</dbReference>
<dbReference type="AlphaFoldDB" id="A0ABD6EIK2"/>
<feature type="region of interest" description="Disordered" evidence="2">
    <location>
        <begin position="384"/>
        <end position="403"/>
    </location>
</feature>
<feature type="compositionally biased region" description="Low complexity" evidence="2">
    <location>
        <begin position="198"/>
        <end position="209"/>
    </location>
</feature>